<dbReference type="PROSITE" id="PS51421">
    <property type="entry name" value="RAS"/>
    <property type="match status" value="1"/>
</dbReference>
<feature type="region of interest" description="Disordered" evidence="3">
    <location>
        <begin position="457"/>
        <end position="538"/>
    </location>
</feature>
<dbReference type="Gene3D" id="3.40.50.300">
    <property type="entry name" value="P-loop containing nucleotide triphosphate hydrolases"/>
    <property type="match status" value="1"/>
</dbReference>
<feature type="region of interest" description="Disordered" evidence="3">
    <location>
        <begin position="557"/>
        <end position="595"/>
    </location>
</feature>
<keyword evidence="5" id="KW-1185">Reference proteome</keyword>
<feature type="compositionally biased region" description="Basic and acidic residues" evidence="3">
    <location>
        <begin position="484"/>
        <end position="498"/>
    </location>
</feature>
<dbReference type="AlphaFoldDB" id="A0AAV5GGI6"/>
<evidence type="ECO:0000256" key="2">
    <source>
        <dbReference type="ARBA" id="ARBA00023134"/>
    </source>
</evidence>
<dbReference type="Proteomes" id="UP001342314">
    <property type="component" value="Unassembled WGS sequence"/>
</dbReference>
<dbReference type="PROSITE" id="PS51420">
    <property type="entry name" value="RHO"/>
    <property type="match status" value="1"/>
</dbReference>
<dbReference type="CDD" id="cd01861">
    <property type="entry name" value="Rab6"/>
    <property type="match status" value="1"/>
</dbReference>
<dbReference type="GO" id="GO:0003924">
    <property type="term" value="F:GTPase activity"/>
    <property type="evidence" value="ECO:0007669"/>
    <property type="project" value="InterPro"/>
</dbReference>
<dbReference type="FunFam" id="3.40.50.300:FF:000808">
    <property type="entry name" value="Small GTP-binding protein, putative"/>
    <property type="match status" value="1"/>
</dbReference>
<keyword evidence="2" id="KW-0342">GTP-binding</keyword>
<dbReference type="NCBIfam" id="TIGR00231">
    <property type="entry name" value="small_GTP"/>
    <property type="match status" value="1"/>
</dbReference>
<sequence>MSNEPATAVDASASEPAADATPVDAAAPAPAASGDGDAGAAATAADDAHAPAPPAEASEPKPEDAPAAAVATTPAAPATTAAAPAPAASEFAHAALKKYDTFDNTYQATIGIDFLSKTMYLEDRTVRLQLWDTAGQERFRSLIPSYIRDSSVAVVVYDITNRTSFMNTSKWVDDVRSERGNDVIIVLVGNKTDLNDKRQVTTDEAEQKAKELGVMFIETSAKAGHNVKTLFRKIAQALPGMDREGGEQGQANQMIDVSVTPTNTTGNEGGTLTSLLYPLYASYKALRPPASVGATPQEQHAQLERWCMFWFPFYHEVKTLVILWLALPQIEGSTYIYLNHLSPFLTSHEHDIDAALSNARTSATRIGLDYLNAGIRRARSALLGTLAAAPTADEPAPAAFEPSQQAQPPYTGGAHSQAHHASRGLAGLAGGLLRQYAPAAIAAGTALLNPVGAAAGAGPARGMGASSAIADAGAGGEARRRRRAELERELEALDRSASESDASSPSVGGSKAPSHPASLSPASPAGRADPVANRVAGESQLLSASSSFEEIRRDEASGFASAGAGAKGARKSGGGSWFGWGGAADEGVGREKKDA</sequence>
<feature type="compositionally biased region" description="Low complexity" evidence="3">
    <location>
        <begin position="65"/>
        <end position="82"/>
    </location>
</feature>
<dbReference type="InterPro" id="IPR005225">
    <property type="entry name" value="Small_GTP-bd"/>
</dbReference>
<feature type="region of interest" description="Disordered" evidence="3">
    <location>
        <begin position="393"/>
        <end position="421"/>
    </location>
</feature>
<accession>A0AAV5GGI6</accession>
<evidence type="ECO:0000256" key="3">
    <source>
        <dbReference type="SAM" id="MobiDB-lite"/>
    </source>
</evidence>
<feature type="compositionally biased region" description="Low complexity" evidence="3">
    <location>
        <begin position="393"/>
        <end position="402"/>
    </location>
</feature>
<dbReference type="InterPro" id="IPR004345">
    <property type="entry name" value="TB2_DP1_HVA22"/>
</dbReference>
<dbReference type="PROSITE" id="PS51419">
    <property type="entry name" value="RAB"/>
    <property type="match status" value="1"/>
</dbReference>
<dbReference type="EMBL" id="BQKY01000003">
    <property type="protein sequence ID" value="GJN88680.1"/>
    <property type="molecule type" value="Genomic_DNA"/>
</dbReference>
<protein>
    <submittedName>
        <fullName evidence="4">Uncharacterized protein</fullName>
    </submittedName>
</protein>
<comment type="caution">
    <text evidence="4">The sequence shown here is derived from an EMBL/GenBank/DDBJ whole genome shotgun (WGS) entry which is preliminary data.</text>
</comment>
<feature type="compositionally biased region" description="Gly residues" evidence="3">
    <location>
        <begin position="571"/>
        <end position="584"/>
    </location>
</feature>
<dbReference type="SMART" id="SM00176">
    <property type="entry name" value="RAN"/>
    <property type="match status" value="1"/>
</dbReference>
<dbReference type="GO" id="GO:0005525">
    <property type="term" value="F:GTP binding"/>
    <property type="evidence" value="ECO:0007669"/>
    <property type="project" value="UniProtKB-KW"/>
</dbReference>
<dbReference type="InterPro" id="IPR001806">
    <property type="entry name" value="Small_GTPase"/>
</dbReference>
<dbReference type="SMART" id="SM00174">
    <property type="entry name" value="RHO"/>
    <property type="match status" value="1"/>
</dbReference>
<evidence type="ECO:0000256" key="1">
    <source>
        <dbReference type="ARBA" id="ARBA00022741"/>
    </source>
</evidence>
<evidence type="ECO:0000313" key="5">
    <source>
        <dbReference type="Proteomes" id="UP001342314"/>
    </source>
</evidence>
<feature type="region of interest" description="Disordered" evidence="3">
    <location>
        <begin position="1"/>
        <end position="82"/>
    </location>
</feature>
<name>A0AAV5GGI6_9BASI</name>
<feature type="compositionally biased region" description="Low complexity" evidence="3">
    <location>
        <begin position="457"/>
        <end position="472"/>
    </location>
</feature>
<keyword evidence="1" id="KW-0547">Nucleotide-binding</keyword>
<feature type="compositionally biased region" description="Low complexity" evidence="3">
    <location>
        <begin position="15"/>
        <end position="45"/>
    </location>
</feature>
<dbReference type="SMART" id="SM00173">
    <property type="entry name" value="RAS"/>
    <property type="match status" value="1"/>
</dbReference>
<dbReference type="SMART" id="SM00175">
    <property type="entry name" value="RAB"/>
    <property type="match status" value="1"/>
</dbReference>
<dbReference type="Pfam" id="PF03134">
    <property type="entry name" value="TB2_DP1_HVA22"/>
    <property type="match status" value="1"/>
</dbReference>
<dbReference type="Pfam" id="PF00071">
    <property type="entry name" value="Ras"/>
    <property type="match status" value="1"/>
</dbReference>
<organism evidence="4 5">
    <name type="scientific">Rhodotorula paludigena</name>
    <dbReference type="NCBI Taxonomy" id="86838"/>
    <lineage>
        <taxon>Eukaryota</taxon>
        <taxon>Fungi</taxon>
        <taxon>Dikarya</taxon>
        <taxon>Basidiomycota</taxon>
        <taxon>Pucciniomycotina</taxon>
        <taxon>Microbotryomycetes</taxon>
        <taxon>Sporidiobolales</taxon>
        <taxon>Sporidiobolaceae</taxon>
        <taxon>Rhodotorula</taxon>
    </lineage>
</organism>
<evidence type="ECO:0000313" key="4">
    <source>
        <dbReference type="EMBL" id="GJN88680.1"/>
    </source>
</evidence>
<dbReference type="PRINTS" id="PR00449">
    <property type="entry name" value="RASTRNSFRMNG"/>
</dbReference>
<dbReference type="PANTHER" id="PTHR47977">
    <property type="entry name" value="RAS-RELATED PROTEIN RAB"/>
    <property type="match status" value="1"/>
</dbReference>
<gene>
    <name evidence="4" type="ORF">Rhopal_001646-T1</name>
</gene>
<feature type="compositionally biased region" description="Low complexity" evidence="3">
    <location>
        <begin position="499"/>
        <end position="525"/>
    </location>
</feature>
<reference evidence="4 5" key="1">
    <citation type="submission" date="2021-12" db="EMBL/GenBank/DDBJ databases">
        <title>High titer production of polyol ester of fatty acids by Rhodotorula paludigena BS15 towards product separation-free biomass refinery.</title>
        <authorList>
            <person name="Mano J."/>
            <person name="Ono H."/>
            <person name="Tanaka T."/>
            <person name="Naito K."/>
            <person name="Sushida H."/>
            <person name="Ike M."/>
            <person name="Tokuyasu K."/>
            <person name="Kitaoka M."/>
        </authorList>
    </citation>
    <scope>NUCLEOTIDE SEQUENCE [LARGE SCALE GENOMIC DNA]</scope>
    <source>
        <strain evidence="4 5">BS15</strain>
    </source>
</reference>
<proteinExistence type="predicted"/>
<dbReference type="InterPro" id="IPR050227">
    <property type="entry name" value="Rab"/>
</dbReference>
<dbReference type="SUPFAM" id="SSF52540">
    <property type="entry name" value="P-loop containing nucleoside triphosphate hydrolases"/>
    <property type="match status" value="1"/>
</dbReference>
<dbReference type="InterPro" id="IPR027417">
    <property type="entry name" value="P-loop_NTPase"/>
</dbReference>